<organism evidence="1 2">
    <name type="scientific">Lysobacter brunescens</name>
    <dbReference type="NCBI Taxonomy" id="262323"/>
    <lineage>
        <taxon>Bacteria</taxon>
        <taxon>Pseudomonadati</taxon>
        <taxon>Pseudomonadota</taxon>
        <taxon>Gammaproteobacteria</taxon>
        <taxon>Lysobacterales</taxon>
        <taxon>Lysobacteraceae</taxon>
        <taxon>Lysobacter</taxon>
    </lineage>
</organism>
<comment type="caution">
    <text evidence="1">The sequence shown here is derived from an EMBL/GenBank/DDBJ whole genome shotgun (WGS) entry which is preliminary data.</text>
</comment>
<evidence type="ECO:0000313" key="1">
    <source>
        <dbReference type="EMBL" id="MFD0724268.1"/>
    </source>
</evidence>
<name>A0ABW2YBK0_9GAMM</name>
<dbReference type="Proteomes" id="UP001597110">
    <property type="component" value="Unassembled WGS sequence"/>
</dbReference>
<keyword evidence="2" id="KW-1185">Reference proteome</keyword>
<dbReference type="Gene3D" id="3.40.50.1110">
    <property type="entry name" value="SGNH hydrolase"/>
    <property type="match status" value="1"/>
</dbReference>
<evidence type="ECO:0008006" key="3">
    <source>
        <dbReference type="Google" id="ProtNLM"/>
    </source>
</evidence>
<proteinExistence type="predicted"/>
<sequence>MPSTHIVHLKDYLERIERYPNRKNMLTIGDSWFQYPLRTYFDLQSGIAANSRLGRRANILDDSAPGRDASQVKSKIGQWQRIAAELQARGKPFAAILLSLGGNDVIGKDFSRHLSVDDVLDASPWPWTAQVPEVARRWIDLTALAATFATIRANYMRIVAMRDASAPGATIVAHTYADVTPMDKPYTFGLPGLRAGPWIWKYVAPLGLTSAEQKTLVRWLLESFHALLQDIRANSADPERFIVLDTRLQLADTALWDNEIHPLGPGFEQLVDDAWMPRLDALV</sequence>
<protein>
    <recommendedName>
        <fullName evidence="3">SGNH hydrolase-type esterase domain-containing protein</fullName>
    </recommendedName>
</protein>
<dbReference type="InterPro" id="IPR036514">
    <property type="entry name" value="SGNH_hydro_sf"/>
</dbReference>
<dbReference type="RefSeq" id="WP_386821940.1">
    <property type="nucleotide sequence ID" value="NZ_JBHTIF010000001.1"/>
</dbReference>
<reference evidence="2" key="1">
    <citation type="journal article" date="2019" name="Int. J. Syst. Evol. Microbiol.">
        <title>The Global Catalogue of Microorganisms (GCM) 10K type strain sequencing project: providing services to taxonomists for standard genome sequencing and annotation.</title>
        <authorList>
            <consortium name="The Broad Institute Genomics Platform"/>
            <consortium name="The Broad Institute Genome Sequencing Center for Infectious Disease"/>
            <person name="Wu L."/>
            <person name="Ma J."/>
        </authorList>
    </citation>
    <scope>NUCLEOTIDE SEQUENCE [LARGE SCALE GENOMIC DNA]</scope>
    <source>
        <strain evidence="2">CCUG 55585</strain>
    </source>
</reference>
<evidence type="ECO:0000313" key="2">
    <source>
        <dbReference type="Proteomes" id="UP001597110"/>
    </source>
</evidence>
<gene>
    <name evidence="1" type="ORF">ACFQ0E_01520</name>
</gene>
<dbReference type="EMBL" id="JBHTIF010000001">
    <property type="protein sequence ID" value="MFD0724268.1"/>
    <property type="molecule type" value="Genomic_DNA"/>
</dbReference>
<accession>A0ABW2YBK0</accession>
<dbReference type="SUPFAM" id="SSF52266">
    <property type="entry name" value="SGNH hydrolase"/>
    <property type="match status" value="1"/>
</dbReference>